<dbReference type="Pfam" id="PF00018">
    <property type="entry name" value="SH3_1"/>
    <property type="match status" value="1"/>
</dbReference>
<gene>
    <name evidence="8" type="ORF">DFH08DRAFT_834895</name>
</gene>
<evidence type="ECO:0000313" key="8">
    <source>
        <dbReference type="EMBL" id="KAJ7366594.1"/>
    </source>
</evidence>
<dbReference type="SMART" id="SM00147">
    <property type="entry name" value="RasGEF"/>
    <property type="match status" value="1"/>
</dbReference>
<dbReference type="Pfam" id="PF00618">
    <property type="entry name" value="RasGEF_N"/>
    <property type="match status" value="1"/>
</dbReference>
<dbReference type="FunFam" id="2.30.30.40:FF:000072">
    <property type="entry name" value="Unconventional Myosin IB"/>
    <property type="match status" value="2"/>
</dbReference>
<dbReference type="PROSITE" id="PS50009">
    <property type="entry name" value="RASGEF_CAT"/>
    <property type="match status" value="1"/>
</dbReference>
<feature type="domain" description="SH3" evidence="5">
    <location>
        <begin position="96"/>
        <end position="155"/>
    </location>
</feature>
<sequence length="666" mass="75543">MITISLSYRQCTVRQFTSDEISSTFALTISVLRDTMTSETDLACSLFCCALYEYEAQYVSGLSFRRNDVIEVLTQAPSGWWDGLLGEKRGWFPSNYVATFCHALYDYETQNASSLAFHRDNIIMVVTQDPSGWWDGVLGNKRGWFPSNYFAVISDKDAVEAASVDVYYVNTKTGQHAQDSPHESSRSIRILAESLNSTRLDGNFNVDNSTIQIMEADSSVESRDAHFVLKSSPAPQPELPPPYPSTDILIDPDGSVRTGTVPALVELLTSHEQETDPTFFNSFLMTFKSFTTVDELFKLLVQRFWIQPPPKMSQAEGEDWLKWKHGIQSRILNTFKSMVIDDGVLEKDDMFILDRLKEFLATEEAVNFPAAKQLLTLIEQKCSDTGIEVVTPPLVLHSSKELKPLDIDPVELARQLTIKESQLYRRIRPLECLQQAHGKTTENGPNITNFIQNTNKIQLWFAGCILSEEDLPQRAKAVEHAIHVADCCRSLNNFSTMSAIISGLNSPPVRRLHRTWKRVHHNHMALFKTCEETISSHRGFFKYRSLMNSVSPPCVPFIGISLTNLRFIQDGMPDEFPAKDGAVRTLINFRKRRKAWEVINDMKRWHVPYNLDGILSIQAYIGDSLNSISDTAGSGFWKKSLQLEPRKTPQTEDEKMAQLLEEHGFL</sequence>
<dbReference type="Pfam" id="PF07653">
    <property type="entry name" value="SH3_2"/>
    <property type="match status" value="1"/>
</dbReference>
<comment type="caution">
    <text evidence="8">The sequence shown here is derived from an EMBL/GenBank/DDBJ whole genome shotgun (WGS) entry which is preliminary data.</text>
</comment>
<dbReference type="AlphaFoldDB" id="A0AAD7ARS3"/>
<dbReference type="PROSITE" id="PS50002">
    <property type="entry name" value="SH3"/>
    <property type="match status" value="1"/>
</dbReference>
<dbReference type="PROSITE" id="PS50212">
    <property type="entry name" value="RASGEF_NTER"/>
    <property type="match status" value="1"/>
</dbReference>
<keyword evidence="2 3" id="KW-0344">Guanine-nucleotide releasing factor</keyword>
<evidence type="ECO:0000259" key="5">
    <source>
        <dbReference type="PROSITE" id="PS50002"/>
    </source>
</evidence>
<dbReference type="InterPro" id="IPR000651">
    <property type="entry name" value="Ras-like_Gua-exchang_fac_N"/>
</dbReference>
<organism evidence="8 9">
    <name type="scientific">Mycena albidolilacea</name>
    <dbReference type="NCBI Taxonomy" id="1033008"/>
    <lineage>
        <taxon>Eukaryota</taxon>
        <taxon>Fungi</taxon>
        <taxon>Dikarya</taxon>
        <taxon>Basidiomycota</taxon>
        <taxon>Agaricomycotina</taxon>
        <taxon>Agaricomycetes</taxon>
        <taxon>Agaricomycetidae</taxon>
        <taxon>Agaricales</taxon>
        <taxon>Marasmiineae</taxon>
        <taxon>Mycenaceae</taxon>
        <taxon>Mycena</taxon>
    </lineage>
</organism>
<protein>
    <submittedName>
        <fullName evidence="8">Ras guanine nucleotide exchange factor domain-containing protein</fullName>
    </submittedName>
</protein>
<dbReference type="Gene3D" id="1.10.840.10">
    <property type="entry name" value="Ras guanine-nucleotide exchange factors catalytic domain"/>
    <property type="match status" value="1"/>
</dbReference>
<evidence type="ECO:0000256" key="1">
    <source>
        <dbReference type="ARBA" id="ARBA00022443"/>
    </source>
</evidence>
<feature type="domain" description="N-terminal Ras-GEF" evidence="7">
    <location>
        <begin position="252"/>
        <end position="383"/>
    </location>
</feature>
<evidence type="ECO:0000256" key="3">
    <source>
        <dbReference type="PROSITE-ProRule" id="PRU00168"/>
    </source>
</evidence>
<dbReference type="InterPro" id="IPR001452">
    <property type="entry name" value="SH3_domain"/>
</dbReference>
<feature type="domain" description="Ras-GEF" evidence="6">
    <location>
        <begin position="408"/>
        <end position="646"/>
    </location>
</feature>
<name>A0AAD7ARS3_9AGAR</name>
<dbReference type="Pfam" id="PF00617">
    <property type="entry name" value="RasGEF"/>
    <property type="match status" value="1"/>
</dbReference>
<dbReference type="InterPro" id="IPR001895">
    <property type="entry name" value="RASGEF_cat_dom"/>
</dbReference>
<dbReference type="PROSITE" id="PS00720">
    <property type="entry name" value="RASGEF"/>
    <property type="match status" value="1"/>
</dbReference>
<dbReference type="GO" id="GO:0005886">
    <property type="term" value="C:plasma membrane"/>
    <property type="evidence" value="ECO:0007669"/>
    <property type="project" value="TreeGrafter"/>
</dbReference>
<evidence type="ECO:0000259" key="6">
    <source>
        <dbReference type="PROSITE" id="PS50009"/>
    </source>
</evidence>
<proteinExistence type="predicted"/>
<reference evidence="8" key="1">
    <citation type="submission" date="2023-03" db="EMBL/GenBank/DDBJ databases">
        <title>Massive genome expansion in bonnet fungi (Mycena s.s.) driven by repeated elements and novel gene families across ecological guilds.</title>
        <authorList>
            <consortium name="Lawrence Berkeley National Laboratory"/>
            <person name="Harder C.B."/>
            <person name="Miyauchi S."/>
            <person name="Viragh M."/>
            <person name="Kuo A."/>
            <person name="Thoen E."/>
            <person name="Andreopoulos B."/>
            <person name="Lu D."/>
            <person name="Skrede I."/>
            <person name="Drula E."/>
            <person name="Henrissat B."/>
            <person name="Morin E."/>
            <person name="Kohler A."/>
            <person name="Barry K."/>
            <person name="LaButti K."/>
            <person name="Morin E."/>
            <person name="Salamov A."/>
            <person name="Lipzen A."/>
            <person name="Mereny Z."/>
            <person name="Hegedus B."/>
            <person name="Baldrian P."/>
            <person name="Stursova M."/>
            <person name="Weitz H."/>
            <person name="Taylor A."/>
            <person name="Grigoriev I.V."/>
            <person name="Nagy L.G."/>
            <person name="Martin F."/>
            <person name="Kauserud H."/>
        </authorList>
    </citation>
    <scope>NUCLEOTIDE SEQUENCE</scope>
    <source>
        <strain evidence="8">CBHHK002</strain>
    </source>
</reference>
<dbReference type="Gene3D" id="1.20.870.10">
    <property type="entry name" value="Son of sevenless (SoS) protein Chain: S domain 1"/>
    <property type="match status" value="1"/>
</dbReference>
<evidence type="ECO:0000259" key="7">
    <source>
        <dbReference type="PROSITE" id="PS50212"/>
    </source>
</evidence>
<dbReference type="EMBL" id="JARIHO010000002">
    <property type="protein sequence ID" value="KAJ7366594.1"/>
    <property type="molecule type" value="Genomic_DNA"/>
</dbReference>
<dbReference type="Gene3D" id="2.30.30.40">
    <property type="entry name" value="SH3 Domains"/>
    <property type="match status" value="2"/>
</dbReference>
<evidence type="ECO:0000313" key="9">
    <source>
        <dbReference type="Proteomes" id="UP001218218"/>
    </source>
</evidence>
<dbReference type="PRINTS" id="PR00452">
    <property type="entry name" value="SH3DOMAIN"/>
</dbReference>
<dbReference type="SUPFAM" id="SSF50044">
    <property type="entry name" value="SH3-domain"/>
    <property type="match status" value="2"/>
</dbReference>
<dbReference type="GO" id="GO:0007265">
    <property type="term" value="P:Ras protein signal transduction"/>
    <property type="evidence" value="ECO:0007669"/>
    <property type="project" value="TreeGrafter"/>
</dbReference>
<dbReference type="CDD" id="cd06224">
    <property type="entry name" value="REM"/>
    <property type="match status" value="1"/>
</dbReference>
<dbReference type="SUPFAM" id="SSF48366">
    <property type="entry name" value="Ras GEF"/>
    <property type="match status" value="1"/>
</dbReference>
<dbReference type="InterPro" id="IPR023578">
    <property type="entry name" value="Ras_GEF_dom_sf"/>
</dbReference>
<dbReference type="PANTHER" id="PTHR23113">
    <property type="entry name" value="GUANINE NUCLEOTIDE EXCHANGE FACTOR"/>
    <property type="match status" value="1"/>
</dbReference>
<dbReference type="SMART" id="SM00326">
    <property type="entry name" value="SH3"/>
    <property type="match status" value="2"/>
</dbReference>
<dbReference type="InterPro" id="IPR008937">
    <property type="entry name" value="Ras-like_GEF"/>
</dbReference>
<dbReference type="InterPro" id="IPR036028">
    <property type="entry name" value="SH3-like_dom_sf"/>
</dbReference>
<dbReference type="PANTHER" id="PTHR23113:SF368">
    <property type="entry name" value="CELL DIVISION CONTROL PROTEIN 25"/>
    <property type="match status" value="1"/>
</dbReference>
<dbReference type="Proteomes" id="UP001218218">
    <property type="component" value="Unassembled WGS sequence"/>
</dbReference>
<dbReference type="GO" id="GO:0005085">
    <property type="term" value="F:guanyl-nucleotide exchange factor activity"/>
    <property type="evidence" value="ECO:0007669"/>
    <property type="project" value="UniProtKB-KW"/>
</dbReference>
<keyword evidence="1 4" id="KW-0728">SH3 domain</keyword>
<evidence type="ECO:0000256" key="4">
    <source>
        <dbReference type="PROSITE-ProRule" id="PRU00192"/>
    </source>
</evidence>
<dbReference type="InterPro" id="IPR019804">
    <property type="entry name" value="Ras_G-nucl-exch_fac_CS"/>
</dbReference>
<dbReference type="InterPro" id="IPR036964">
    <property type="entry name" value="RASGEF_cat_dom_sf"/>
</dbReference>
<dbReference type="SMART" id="SM00229">
    <property type="entry name" value="RasGEFN"/>
    <property type="match status" value="1"/>
</dbReference>
<evidence type="ECO:0000256" key="2">
    <source>
        <dbReference type="ARBA" id="ARBA00022658"/>
    </source>
</evidence>
<dbReference type="CDD" id="cd00155">
    <property type="entry name" value="RasGEF"/>
    <property type="match status" value="1"/>
</dbReference>
<accession>A0AAD7ARS3</accession>
<keyword evidence="9" id="KW-1185">Reference proteome</keyword>